<keyword evidence="1" id="KW-1133">Transmembrane helix</keyword>
<keyword evidence="1" id="KW-0812">Transmembrane</keyword>
<organism evidence="2">
    <name type="scientific">hydrothermal vent metagenome</name>
    <dbReference type="NCBI Taxonomy" id="652676"/>
    <lineage>
        <taxon>unclassified sequences</taxon>
        <taxon>metagenomes</taxon>
        <taxon>ecological metagenomes</taxon>
    </lineage>
</organism>
<protein>
    <submittedName>
        <fullName evidence="2">Uncharacterized protein</fullName>
    </submittedName>
</protein>
<keyword evidence="1" id="KW-0472">Membrane</keyword>
<evidence type="ECO:0000313" key="2">
    <source>
        <dbReference type="EMBL" id="VAX29171.1"/>
    </source>
</evidence>
<sequence>MKTFSFIFAIMFWIVITATILMIFLEIARFIFLRIIKRIEYGYW</sequence>
<reference evidence="2" key="1">
    <citation type="submission" date="2018-06" db="EMBL/GenBank/DDBJ databases">
        <authorList>
            <person name="Zhirakovskaya E."/>
        </authorList>
    </citation>
    <scope>NUCLEOTIDE SEQUENCE</scope>
</reference>
<evidence type="ECO:0000256" key="1">
    <source>
        <dbReference type="SAM" id="Phobius"/>
    </source>
</evidence>
<proteinExistence type="predicted"/>
<dbReference type="EMBL" id="UOGD01000440">
    <property type="protein sequence ID" value="VAX29171.1"/>
    <property type="molecule type" value="Genomic_DNA"/>
</dbReference>
<feature type="transmembrane region" description="Helical" evidence="1">
    <location>
        <begin position="6"/>
        <end position="28"/>
    </location>
</feature>
<accession>A0A3B1CRP5</accession>
<gene>
    <name evidence="2" type="ORF">MNBD_IGNAVI01-1039</name>
</gene>
<name>A0A3B1CRP5_9ZZZZ</name>
<dbReference type="AlphaFoldDB" id="A0A3B1CRP5"/>